<keyword evidence="4" id="KW-1185">Reference proteome</keyword>
<dbReference type="EMBL" id="JAAIJQ010000086">
    <property type="protein sequence ID" value="NEV64370.1"/>
    <property type="molecule type" value="Genomic_DNA"/>
</dbReference>
<dbReference type="AlphaFoldDB" id="A0A6M0K3S4"/>
<dbReference type="RefSeq" id="WP_164455047.1">
    <property type="nucleotide sequence ID" value="NZ_JAAIJQ010000086.1"/>
</dbReference>
<protein>
    <submittedName>
        <fullName evidence="3">PKD domain-containing protein</fullName>
    </submittedName>
</protein>
<sequence>MLIHRILDRLVVAQQLSTTHLRSISTAVLSLGLLASASIASSAEIAVEWDPVQDDRVAFYEVHWGTESGTYQQSLSSTSTSATLSGLAEGQTLYIAARACAEGGTTCSDFSNELSATTTATLTATLTEPTAEFTVATTSGAAPLAVSFSNASTGTIEGYSWDFGDGATSQEASPTHVYAQPGTYSPTLRVTGPAGSASATLANAISVGYAAPVAGFTESATSGLAPLTVTFSNTSEGAVDACEWDFGDGSTATGCDAAKTFSRVGTFSVTLTVQGPGGTDILSKANLITSAALPPVAAFTSGERTGEAPLTLSFVSTSAGDISGYHWDFGDGSTSSEVNPTHTYTMVGSYDVSLAVSGPGGSDTALQVDYVEVAAAGLPIEVGEVAVDDRWQRVDFETPFTDPVVVAKPASSNGWDPTTVRIDGIDENGFWIRLQEWDYLDGAHTEETVSYIAMERGRHQLPSGAWIEADDVNIDAAQKVYTHRLNAPFATVPVMVAGVASDNDTNAVTARLGNITQTSFDLGLQEQQSSKHEHGLERVAYVAWEPSMGTIDGLEFEVAQASQAVTEEVASIAFAKVYASAPQVLADMQTLNSSDPANLRWTYKDAASIDLAVVEEQSRNSQMRHGEERVGYILLHDTAQ</sequence>
<evidence type="ECO:0000259" key="1">
    <source>
        <dbReference type="PROSITE" id="PS50093"/>
    </source>
</evidence>
<dbReference type="InterPro" id="IPR022409">
    <property type="entry name" value="PKD/Chitinase_dom"/>
</dbReference>
<dbReference type="FunFam" id="2.60.40.10:FF:000270">
    <property type="entry name" value="Cell surface protein"/>
    <property type="match status" value="2"/>
</dbReference>
<dbReference type="InterPro" id="IPR035986">
    <property type="entry name" value="PKD_dom_sf"/>
</dbReference>
<organism evidence="3 4">
    <name type="scientific">Thiorhodococcus minor</name>
    <dbReference type="NCBI Taxonomy" id="57489"/>
    <lineage>
        <taxon>Bacteria</taxon>
        <taxon>Pseudomonadati</taxon>
        <taxon>Pseudomonadota</taxon>
        <taxon>Gammaproteobacteria</taxon>
        <taxon>Chromatiales</taxon>
        <taxon>Chromatiaceae</taxon>
        <taxon>Thiorhodococcus</taxon>
    </lineage>
</organism>
<dbReference type="InterPro" id="IPR003961">
    <property type="entry name" value="FN3_dom"/>
</dbReference>
<dbReference type="PANTHER" id="PTHR36842:SF1">
    <property type="entry name" value="PROTEIN TOLB"/>
    <property type="match status" value="1"/>
</dbReference>
<dbReference type="Gene3D" id="2.60.40.10">
    <property type="entry name" value="Immunoglobulins"/>
    <property type="match status" value="4"/>
</dbReference>
<proteinExistence type="predicted"/>
<dbReference type="Gene3D" id="2.60.40.2080">
    <property type="match status" value="1"/>
</dbReference>
<accession>A0A6M0K3S4</accession>
<reference evidence="3 4" key="1">
    <citation type="submission" date="2020-02" db="EMBL/GenBank/DDBJ databases">
        <title>Genome sequences of Thiorhodococcus mannitoliphagus and Thiorhodococcus minor, purple sulfur photosynthetic bacteria in the gammaproteobacterial family, Chromatiaceae.</title>
        <authorList>
            <person name="Aviles F.A."/>
            <person name="Meyer T.E."/>
            <person name="Kyndt J.A."/>
        </authorList>
    </citation>
    <scope>NUCLEOTIDE SEQUENCE [LARGE SCALE GENOMIC DNA]</scope>
    <source>
        <strain evidence="3 4">DSM 11518</strain>
    </source>
</reference>
<feature type="domain" description="PKD" evidence="1">
    <location>
        <begin position="295"/>
        <end position="378"/>
    </location>
</feature>
<dbReference type="InterPro" id="IPR013783">
    <property type="entry name" value="Ig-like_fold"/>
</dbReference>
<gene>
    <name evidence="3" type="ORF">G3446_21220</name>
</gene>
<evidence type="ECO:0000259" key="2">
    <source>
        <dbReference type="PROSITE" id="PS50853"/>
    </source>
</evidence>
<dbReference type="PROSITE" id="PS50093">
    <property type="entry name" value="PKD"/>
    <property type="match status" value="3"/>
</dbReference>
<dbReference type="InterPro" id="IPR000601">
    <property type="entry name" value="PKD_dom"/>
</dbReference>
<dbReference type="Proteomes" id="UP000483379">
    <property type="component" value="Unassembled WGS sequence"/>
</dbReference>
<dbReference type="PROSITE" id="PS50853">
    <property type="entry name" value="FN3"/>
    <property type="match status" value="1"/>
</dbReference>
<dbReference type="InterPro" id="IPR036116">
    <property type="entry name" value="FN3_sf"/>
</dbReference>
<comment type="caution">
    <text evidence="3">The sequence shown here is derived from an EMBL/GenBank/DDBJ whole genome shotgun (WGS) entry which is preliminary data.</text>
</comment>
<dbReference type="SMART" id="SM00089">
    <property type="entry name" value="PKD"/>
    <property type="match status" value="3"/>
</dbReference>
<evidence type="ECO:0000313" key="4">
    <source>
        <dbReference type="Proteomes" id="UP000483379"/>
    </source>
</evidence>
<feature type="domain" description="PKD" evidence="1">
    <location>
        <begin position="212"/>
        <end position="296"/>
    </location>
</feature>
<dbReference type="CDD" id="cd00146">
    <property type="entry name" value="PKD"/>
    <property type="match status" value="3"/>
</dbReference>
<dbReference type="InterPro" id="IPR037221">
    <property type="entry name" value="H-type_lectin_dom_sf"/>
</dbReference>
<dbReference type="SUPFAM" id="SSF49299">
    <property type="entry name" value="PKD domain"/>
    <property type="match status" value="3"/>
</dbReference>
<name>A0A6M0K3S4_9GAMM</name>
<dbReference type="PANTHER" id="PTHR36842">
    <property type="entry name" value="PROTEIN TOLB HOMOLOG"/>
    <property type="match status" value="1"/>
</dbReference>
<feature type="domain" description="PKD" evidence="1">
    <location>
        <begin position="129"/>
        <end position="207"/>
    </location>
</feature>
<evidence type="ECO:0000313" key="3">
    <source>
        <dbReference type="EMBL" id="NEV64370.1"/>
    </source>
</evidence>
<dbReference type="SUPFAM" id="SSF49265">
    <property type="entry name" value="Fibronectin type III"/>
    <property type="match status" value="1"/>
</dbReference>
<feature type="domain" description="Fibronectin type-III" evidence="2">
    <location>
        <begin position="27"/>
        <end position="121"/>
    </location>
</feature>
<dbReference type="Pfam" id="PF18911">
    <property type="entry name" value="PKD_4"/>
    <property type="match status" value="3"/>
</dbReference>